<evidence type="ECO:0000259" key="2">
    <source>
        <dbReference type="Pfam" id="PF02318"/>
    </source>
</evidence>
<dbReference type="Pfam" id="PF02318">
    <property type="entry name" value="FYVE_2"/>
    <property type="match status" value="1"/>
</dbReference>
<name>A0A3B3SHU1_9TELE</name>
<dbReference type="GO" id="GO:0061669">
    <property type="term" value="P:spontaneous neurotransmitter secretion"/>
    <property type="evidence" value="ECO:0007669"/>
    <property type="project" value="TreeGrafter"/>
</dbReference>
<dbReference type="InterPro" id="IPR043566">
    <property type="entry name" value="Rabphilin/DOC2/Noc2"/>
</dbReference>
<keyword evidence="1" id="KW-0479">Metal-binding</keyword>
<dbReference type="STRING" id="1676925.ENSPKIP00000029943"/>
<proteinExistence type="predicted"/>
<evidence type="ECO:0000313" key="4">
    <source>
        <dbReference type="Proteomes" id="UP000261540"/>
    </source>
</evidence>
<dbReference type="AlphaFoldDB" id="A0A3B3SHU1"/>
<sequence length="130" mass="14597">MFGNSADQWVCPNDRQLALRAKLQTGWSVHTFRTERQRKSQALDVRELDVIVGVMRRAEQLEHREQCRVGRLVDRLDNMKKSAVGNGLTQCLLCGEILGLLGLPSVICQDCCKVCISQNHLPNAPPTKTL</sequence>
<dbReference type="GO" id="GO:0098793">
    <property type="term" value="C:presynapse"/>
    <property type="evidence" value="ECO:0007669"/>
    <property type="project" value="GOC"/>
</dbReference>
<dbReference type="PANTHER" id="PTHR45729:SF9">
    <property type="entry name" value="DOUBLE C2-LIKE DOMAIN-CONTAINING PROTEIN BETA"/>
    <property type="match status" value="1"/>
</dbReference>
<dbReference type="Ensembl" id="ENSPKIT00000010739.1">
    <property type="protein sequence ID" value="ENSPKIP00000029936.1"/>
    <property type="gene ID" value="ENSPKIG00000010995.1"/>
</dbReference>
<dbReference type="InterPro" id="IPR041282">
    <property type="entry name" value="FYVE_2"/>
</dbReference>
<evidence type="ECO:0000256" key="1">
    <source>
        <dbReference type="ARBA" id="ARBA00022723"/>
    </source>
</evidence>
<accession>A0A3B3SHU1</accession>
<dbReference type="PANTHER" id="PTHR45729">
    <property type="entry name" value="RABPHILIN, ISOFORM A"/>
    <property type="match status" value="1"/>
</dbReference>
<dbReference type="Ensembl" id="ENSPKIT00000010746.1">
    <property type="protein sequence ID" value="ENSPKIP00000029943.1"/>
    <property type="gene ID" value="ENSPKIG00000010995.1"/>
</dbReference>
<organism evidence="3 4">
    <name type="scientific">Paramormyrops kingsleyae</name>
    <dbReference type="NCBI Taxonomy" id="1676925"/>
    <lineage>
        <taxon>Eukaryota</taxon>
        <taxon>Metazoa</taxon>
        <taxon>Chordata</taxon>
        <taxon>Craniata</taxon>
        <taxon>Vertebrata</taxon>
        <taxon>Euteleostomi</taxon>
        <taxon>Actinopterygii</taxon>
        <taxon>Neopterygii</taxon>
        <taxon>Teleostei</taxon>
        <taxon>Osteoglossocephala</taxon>
        <taxon>Osteoglossomorpha</taxon>
        <taxon>Osteoglossiformes</taxon>
        <taxon>Mormyridae</taxon>
        <taxon>Paramormyrops</taxon>
    </lineage>
</organism>
<dbReference type="SUPFAM" id="SSF57903">
    <property type="entry name" value="FYVE/PHD zinc finger"/>
    <property type="match status" value="1"/>
</dbReference>
<protein>
    <submittedName>
        <fullName evidence="3">Rabphilin 3A-like (without C2 domains)</fullName>
    </submittedName>
</protein>
<dbReference type="GO" id="GO:0046872">
    <property type="term" value="F:metal ion binding"/>
    <property type="evidence" value="ECO:0007669"/>
    <property type="project" value="UniProtKB-KW"/>
</dbReference>
<feature type="domain" description="FYVE-type zinc finger" evidence="2">
    <location>
        <begin position="44"/>
        <end position="116"/>
    </location>
</feature>
<dbReference type="InterPro" id="IPR013083">
    <property type="entry name" value="Znf_RING/FYVE/PHD"/>
</dbReference>
<reference evidence="3" key="1">
    <citation type="submission" date="2025-05" db="UniProtKB">
        <authorList>
            <consortium name="Ensembl"/>
        </authorList>
    </citation>
    <scope>IDENTIFICATION</scope>
</reference>
<dbReference type="Gene3D" id="3.30.40.10">
    <property type="entry name" value="Zinc/RING finger domain, C3HC4 (zinc finger)"/>
    <property type="match status" value="1"/>
</dbReference>
<dbReference type="InterPro" id="IPR011011">
    <property type="entry name" value="Znf_FYVE_PHD"/>
</dbReference>
<dbReference type="GO" id="GO:0006887">
    <property type="term" value="P:exocytosis"/>
    <property type="evidence" value="ECO:0007669"/>
    <property type="project" value="TreeGrafter"/>
</dbReference>
<dbReference type="Proteomes" id="UP000261540">
    <property type="component" value="Unplaced"/>
</dbReference>
<dbReference type="GeneTree" id="ENSGT00940000156758"/>
<keyword evidence="4" id="KW-1185">Reference proteome</keyword>
<evidence type="ECO:0000313" key="3">
    <source>
        <dbReference type="Ensembl" id="ENSPKIP00000029943.1"/>
    </source>
</evidence>
<dbReference type="GO" id="GO:0017158">
    <property type="term" value="P:regulation of calcium ion-dependent exocytosis"/>
    <property type="evidence" value="ECO:0007669"/>
    <property type="project" value="TreeGrafter"/>
</dbReference>